<feature type="compositionally biased region" description="Polar residues" evidence="1">
    <location>
        <begin position="238"/>
        <end position="251"/>
    </location>
</feature>
<keyword evidence="3" id="KW-1185">Reference proteome</keyword>
<reference evidence="2" key="1">
    <citation type="journal article" date="2020" name="Mol. Plant Microbe Interact.">
        <title>Genome Sequence of the Biocontrol Agent Coniothyrium minitans strain Conio (IMI 134523).</title>
        <authorList>
            <person name="Patel D."/>
            <person name="Shittu T.A."/>
            <person name="Baroncelli R."/>
            <person name="Muthumeenakshi S."/>
            <person name="Osborne T.H."/>
            <person name="Janganan T.K."/>
            <person name="Sreenivasaprasad S."/>
        </authorList>
    </citation>
    <scope>NUCLEOTIDE SEQUENCE</scope>
    <source>
        <strain evidence="2">Conio</strain>
    </source>
</reference>
<feature type="compositionally biased region" description="Polar residues" evidence="1">
    <location>
        <begin position="191"/>
        <end position="200"/>
    </location>
</feature>
<feature type="compositionally biased region" description="Basic and acidic residues" evidence="1">
    <location>
        <begin position="227"/>
        <end position="237"/>
    </location>
</feature>
<feature type="compositionally biased region" description="Polar residues" evidence="1">
    <location>
        <begin position="159"/>
        <end position="168"/>
    </location>
</feature>
<name>A0A9P6GQU8_9PLEO</name>
<dbReference type="EMBL" id="WJXW01000002">
    <property type="protein sequence ID" value="KAF9739874.1"/>
    <property type="molecule type" value="Genomic_DNA"/>
</dbReference>
<dbReference type="OrthoDB" id="25896at2759"/>
<feature type="region of interest" description="Disordered" evidence="1">
    <location>
        <begin position="107"/>
        <end position="168"/>
    </location>
</feature>
<feature type="region of interest" description="Disordered" evidence="1">
    <location>
        <begin position="191"/>
        <end position="285"/>
    </location>
</feature>
<evidence type="ECO:0000313" key="2">
    <source>
        <dbReference type="EMBL" id="KAF9739874.1"/>
    </source>
</evidence>
<organism evidence="2 3">
    <name type="scientific">Paraphaeosphaeria minitans</name>
    <dbReference type="NCBI Taxonomy" id="565426"/>
    <lineage>
        <taxon>Eukaryota</taxon>
        <taxon>Fungi</taxon>
        <taxon>Dikarya</taxon>
        <taxon>Ascomycota</taxon>
        <taxon>Pezizomycotina</taxon>
        <taxon>Dothideomycetes</taxon>
        <taxon>Pleosporomycetidae</taxon>
        <taxon>Pleosporales</taxon>
        <taxon>Massarineae</taxon>
        <taxon>Didymosphaeriaceae</taxon>
        <taxon>Paraphaeosphaeria</taxon>
    </lineage>
</organism>
<gene>
    <name evidence="2" type="ORF">PMIN01_02509</name>
</gene>
<sequence length="507" mass="56362">MKDVDEIISAYQALRVAGDRADALARLTGIEEHSKRDTLAVLQGGYQHQCDAMALHQNALRLLKELPPLPKGENTEYPAYHHKILDDEDNRRLNEWVEQQRQQFRPIPTLSRWSSTSDASSKYSEHSVHSSQPPSLYYGDSRPPSQMSDALPAEPVSPPTQYAPSKPSSAPGIKLFFSDDMMKAQPYYASLVSSRTQSPVRQVKSRTESPKRQLDSRANSPMGQIHCRVDIESRTESRTQCSVRQPPSRSLTPGFASSRPHTPTSTSRSPYGSRNASPEPRGRSRLDTAPMLHLLRPVASNSQLSVTPSVKTTITTSAQERMMYGRPCKDNDYFGFCRGSWDTREDASKGLVLTSRPEGMFSSSQVWQCRQCLFEGASRSIPHPTKKNKKMVVLDNSIHTSLTGIRYRWSFLAKSHVKKSSYSTAGQGSSAEEAECNFGCLICSVEGAVTGIYGGVETLMEHIANGHVYTGNMNHMTMVRSKVVVGRTAGEEEEWDVNIPSQEGLLF</sequence>
<evidence type="ECO:0000313" key="3">
    <source>
        <dbReference type="Proteomes" id="UP000756921"/>
    </source>
</evidence>
<dbReference type="Proteomes" id="UP000756921">
    <property type="component" value="Unassembled WGS sequence"/>
</dbReference>
<feature type="compositionally biased region" description="Basic and acidic residues" evidence="1">
    <location>
        <begin position="205"/>
        <end position="215"/>
    </location>
</feature>
<comment type="caution">
    <text evidence="2">The sequence shown here is derived from an EMBL/GenBank/DDBJ whole genome shotgun (WGS) entry which is preliminary data.</text>
</comment>
<evidence type="ECO:0000256" key="1">
    <source>
        <dbReference type="SAM" id="MobiDB-lite"/>
    </source>
</evidence>
<proteinExistence type="predicted"/>
<protein>
    <submittedName>
        <fullName evidence="2">Uncharacterized protein</fullName>
    </submittedName>
</protein>
<feature type="compositionally biased region" description="Low complexity" evidence="1">
    <location>
        <begin position="257"/>
        <end position="270"/>
    </location>
</feature>
<accession>A0A9P6GQU8</accession>
<dbReference type="AlphaFoldDB" id="A0A9P6GQU8"/>